<feature type="compositionally biased region" description="Basic and acidic residues" evidence="1">
    <location>
        <begin position="706"/>
        <end position="720"/>
    </location>
</feature>
<protein>
    <submittedName>
        <fullName evidence="2">Uncharacterized protein</fullName>
    </submittedName>
</protein>
<name>A0A2P1BT53_9ACTN</name>
<feature type="region of interest" description="Disordered" evidence="1">
    <location>
        <begin position="340"/>
        <end position="475"/>
    </location>
</feature>
<proteinExistence type="predicted"/>
<dbReference type="InterPro" id="IPR027417">
    <property type="entry name" value="P-loop_NTPase"/>
</dbReference>
<feature type="region of interest" description="Disordered" evidence="1">
    <location>
        <begin position="706"/>
        <end position="725"/>
    </location>
</feature>
<dbReference type="Gene3D" id="3.40.50.300">
    <property type="entry name" value="P-loop containing nucleotide triphosphate hydrolases"/>
    <property type="match status" value="1"/>
</dbReference>
<sequence>MAGEQGVGLVHSVPVLRQWLHERPQLVLRLFRHVERAHGANTLHYRSGPAAAALRKTNGARLWVSRAPEGLLLALSRCGMGISCARVDQLGHGELLSSPDAGQLTKLLGLLPTDSAQLLLHALSLDDGLPAHHLTHSHSDALWKATQAGGEPIPNEIWERPSCLVSGKDGSGHGDDIAGKGPGQATSHGTPAEGEPATPEVVDAEALSLRTARLRSDAHALADRLDAFTAATRDGRLSRDGTLLRALLSWVRERRELSASFASAGADAWDEEQGWEKAEELTEDLRREEERHYRTEREIAEVTVARDEAVALLESLSSELMRANVKDQIASFNTRLAQLRGDTPGHDAPTGVQDVSAEASTHHGDATPETDGDIPVDDGAGRQHENPAPAPPESPQAAQGAESATPAHCEPAETPDGWVPTPAGTPVRDLPPPLPAQTDISVPVKSQPADRVSGAPVPGDTAESASAHAASPAPLPVDAWSGDDAPVATLVSQGRLAEAYWLARAAGVPEHQALALDFADAAFHVSATSAYELQVQVEERLEAIRKQPLLEDDHDAQLVLLTAAVRSGISARWASSLLTAHTSAHTLPTPWAEMLDELVQAVRIGTEIEPGSLESANAESAADRYEGIADQARQLSVDLPKRKTQYQRATVVLQTLAASDGVLGRSLQAIENWATSEGRTGQQELTSLCEAHFRRVDAVDRLIDETDRAKRSPKQSKEDIQAGARHQLRTHIKGVQDLLKAAVRVAETPRSPGNREVSRDLKAAVKAARTAAPAPGVAGALLGLLLRWLDRSYAPQARETWFPPPSEALLLVPGLSWRTDDGRDLPDLSHPDTSSVLKQVLGAPDVGEALAWHREQGNLHLATRLLARITEGRGDEMTASQTAEARQAVTEAAETWRARCAAEYRKAQLGLARVRAHNLLTRETEREFTGRLLDLEGDDHGGRYRKRLADITAVGERLSELEREKTDDLRGQVEHVQIPEPDKERISKLLDRGETVAAEELLSFARQGQPLPEPTRPASEVLSRFLRGVADPGAPRSDQAGTSARWWATHFTDGDPLVPNAEAGLKAWERLAQGRDERRIGRAVVSVLRLLGLSAALPNVEETSWGVTKLSVRADITESTPGYVAALGSQARRTYKVVVITDELRGEGPLRHLPASAIGANIILYTQPLGVDGRHRLATESRGRTQQALVVDPAVVGWVSARAPRSFRALQRVTLPWTGYTPYTPHVAGLVPPEVFKGRSDEMRSVIDPQGPIFLFGGRQLGKSSLLRQATEVFQKDDRDNRVAVYVDLMKADIGHAEPPEGIWRMLLAELKRRGVLSETIADRAPANVIAAAVQQWIEATPERRILLLADEADAFLTADAQAVYTGGGQSTFPTVKRLQRLMEDTGRDFKVVFAGLHQVQRFNRLINVVTAHGGRDVPVGPLNPQDAVELVEKPMAAVGLAFETRDLVWHILGLTNYQANLLQIFCDHLVAYMQQRPMPREARHVPITWEDVQQVASMEEVRGLIAERLRYTINLEDRYRVLALLIAVRNLEDGHGHGYGAAELLERARERWRAGFDLVNERQLIIYLEEMVNLGLLIKLQGERVYAMRSPNVVNMLGTKAELENELRDTQFDQPYDYDPKVARRSLGSDRRTRVQRMSPLTDGQLSEILDHTTRTTLVPCTPALGADLVRRGLELHVDGHGLTIVPVGPDDDLTEVITANSRRRVGSRLLFVDLRSHDTEQLGKAVERLLVYTGGARSEGATSAPARRYAVVLSDPDASAGVKQAAGVVRPERWNLNSLRSWPESPFTSPDDRWNLIQVTGGWPALVELAMAKVRLGKRQQDVFDELLSEMGSPQKAAAHLEFVGLGPSDVTRLTAWAQFYEEDDHRAGKAVAGPGDLQAAFTSSGLFDESDSALALETAEQFLARLDRLGVLDPVEQGHTVDPVTFRALGAIGDRR</sequence>
<evidence type="ECO:0000313" key="2">
    <source>
        <dbReference type="EMBL" id="AVI57438.1"/>
    </source>
</evidence>
<dbReference type="SUPFAM" id="SSF52540">
    <property type="entry name" value="P-loop containing nucleoside triphosphate hydrolases"/>
    <property type="match status" value="1"/>
</dbReference>
<feature type="region of interest" description="Disordered" evidence="1">
    <location>
        <begin position="168"/>
        <end position="199"/>
    </location>
</feature>
<organism evidence="2">
    <name type="scientific">Streptomyces koyangensis</name>
    <dbReference type="NCBI Taxonomy" id="188770"/>
    <lineage>
        <taxon>Bacteria</taxon>
        <taxon>Bacillati</taxon>
        <taxon>Actinomycetota</taxon>
        <taxon>Actinomycetes</taxon>
        <taxon>Kitasatosporales</taxon>
        <taxon>Streptomycetaceae</taxon>
        <taxon>Streptomyces</taxon>
        <taxon>Streptomyces aurantiacus group</taxon>
    </lineage>
</organism>
<accession>A0A2P1BT53</accession>
<reference evidence="2" key="1">
    <citation type="journal article" date="2018" name="Microb. Cell Fact.">
        <title>Characterization and heterologous expression of the neoabyssomicin/abyssomicin biosynthetic gene cluster from Streptomyces koyangensis SCSIO 5802.</title>
        <authorList>
            <person name="Tu J."/>
            <person name="Li S."/>
            <person name="Chen J."/>
            <person name="Song Y."/>
            <person name="Fu S."/>
            <person name="Ju J."/>
            <person name="Li Q."/>
        </authorList>
    </citation>
    <scope>NUCLEOTIDE SEQUENCE</scope>
    <source>
        <strain evidence="2">SCSIO 5802</strain>
    </source>
</reference>
<evidence type="ECO:0000256" key="1">
    <source>
        <dbReference type="SAM" id="MobiDB-lite"/>
    </source>
</evidence>
<dbReference type="EMBL" id="MG243704">
    <property type="protein sequence ID" value="AVI57438.1"/>
    <property type="molecule type" value="Genomic_DNA"/>
</dbReference>
<feature type="compositionally biased region" description="Low complexity" evidence="1">
    <location>
        <begin position="462"/>
        <end position="472"/>
    </location>
</feature>